<evidence type="ECO:0000256" key="11">
    <source>
        <dbReference type="ARBA" id="ARBA00023033"/>
    </source>
</evidence>
<evidence type="ECO:0000313" key="15">
    <source>
        <dbReference type="Proteomes" id="UP001458880"/>
    </source>
</evidence>
<keyword evidence="10 12" id="KW-0408">Iron</keyword>
<protein>
    <submittedName>
        <fullName evidence="14">Cytochrome P450</fullName>
    </submittedName>
</protein>
<evidence type="ECO:0000256" key="10">
    <source>
        <dbReference type="ARBA" id="ARBA00023004"/>
    </source>
</evidence>
<dbReference type="SUPFAM" id="SSF48264">
    <property type="entry name" value="Cytochrome P450"/>
    <property type="match status" value="1"/>
</dbReference>
<dbReference type="PRINTS" id="PR00463">
    <property type="entry name" value="EP450I"/>
</dbReference>
<dbReference type="InterPro" id="IPR017972">
    <property type="entry name" value="Cyt_P450_CS"/>
</dbReference>
<evidence type="ECO:0000256" key="7">
    <source>
        <dbReference type="ARBA" id="ARBA00022824"/>
    </source>
</evidence>
<comment type="similarity">
    <text evidence="4 13">Belongs to the cytochrome P450 family.</text>
</comment>
<evidence type="ECO:0000256" key="2">
    <source>
        <dbReference type="ARBA" id="ARBA00004174"/>
    </source>
</evidence>
<evidence type="ECO:0000256" key="13">
    <source>
        <dbReference type="RuleBase" id="RU000461"/>
    </source>
</evidence>
<evidence type="ECO:0000256" key="5">
    <source>
        <dbReference type="ARBA" id="ARBA00022617"/>
    </source>
</evidence>
<evidence type="ECO:0000256" key="9">
    <source>
        <dbReference type="ARBA" id="ARBA00023002"/>
    </source>
</evidence>
<keyword evidence="5 12" id="KW-0349">Heme</keyword>
<evidence type="ECO:0000256" key="3">
    <source>
        <dbReference type="ARBA" id="ARBA00004406"/>
    </source>
</evidence>
<reference evidence="14 15" key="1">
    <citation type="journal article" date="2024" name="BMC Genomics">
        <title>De novo assembly and annotation of Popillia japonica's genome with initial clues to its potential as an invasive pest.</title>
        <authorList>
            <person name="Cucini C."/>
            <person name="Boschi S."/>
            <person name="Funari R."/>
            <person name="Cardaioli E."/>
            <person name="Iannotti N."/>
            <person name="Marturano G."/>
            <person name="Paoli F."/>
            <person name="Bruttini M."/>
            <person name="Carapelli A."/>
            <person name="Frati F."/>
            <person name="Nardi F."/>
        </authorList>
    </citation>
    <scope>NUCLEOTIDE SEQUENCE [LARGE SCALE GENOMIC DNA]</scope>
    <source>
        <strain evidence="14">DMR45628</strain>
    </source>
</reference>
<keyword evidence="11 13" id="KW-0503">Monooxygenase</keyword>
<dbReference type="InterPro" id="IPR036396">
    <property type="entry name" value="Cyt_P450_sf"/>
</dbReference>
<evidence type="ECO:0000256" key="4">
    <source>
        <dbReference type="ARBA" id="ARBA00010617"/>
    </source>
</evidence>
<feature type="binding site" description="axial binding residue" evidence="12">
    <location>
        <position position="447"/>
    </location>
    <ligand>
        <name>heme</name>
        <dbReference type="ChEBI" id="CHEBI:30413"/>
    </ligand>
    <ligandPart>
        <name>Fe</name>
        <dbReference type="ChEBI" id="CHEBI:18248"/>
    </ligandPart>
</feature>
<organism evidence="14 15">
    <name type="scientific">Popillia japonica</name>
    <name type="common">Japanese beetle</name>
    <dbReference type="NCBI Taxonomy" id="7064"/>
    <lineage>
        <taxon>Eukaryota</taxon>
        <taxon>Metazoa</taxon>
        <taxon>Ecdysozoa</taxon>
        <taxon>Arthropoda</taxon>
        <taxon>Hexapoda</taxon>
        <taxon>Insecta</taxon>
        <taxon>Pterygota</taxon>
        <taxon>Neoptera</taxon>
        <taxon>Endopterygota</taxon>
        <taxon>Coleoptera</taxon>
        <taxon>Polyphaga</taxon>
        <taxon>Scarabaeiformia</taxon>
        <taxon>Scarabaeidae</taxon>
        <taxon>Rutelinae</taxon>
        <taxon>Popillia</taxon>
    </lineage>
</organism>
<evidence type="ECO:0000256" key="6">
    <source>
        <dbReference type="ARBA" id="ARBA00022723"/>
    </source>
</evidence>
<dbReference type="PRINTS" id="PR00385">
    <property type="entry name" value="P450"/>
</dbReference>
<dbReference type="GO" id="GO:0016705">
    <property type="term" value="F:oxidoreductase activity, acting on paired donors, with incorporation or reduction of molecular oxygen"/>
    <property type="evidence" value="ECO:0007669"/>
    <property type="project" value="InterPro"/>
</dbReference>
<comment type="caution">
    <text evidence="14">The sequence shown here is derived from an EMBL/GenBank/DDBJ whole genome shotgun (WGS) entry which is preliminary data.</text>
</comment>
<dbReference type="GO" id="GO:0005506">
    <property type="term" value="F:iron ion binding"/>
    <property type="evidence" value="ECO:0007669"/>
    <property type="project" value="InterPro"/>
</dbReference>
<dbReference type="Pfam" id="PF00067">
    <property type="entry name" value="p450"/>
    <property type="match status" value="1"/>
</dbReference>
<dbReference type="Proteomes" id="UP001458880">
    <property type="component" value="Unassembled WGS sequence"/>
</dbReference>
<dbReference type="CDD" id="cd20628">
    <property type="entry name" value="CYP4"/>
    <property type="match status" value="1"/>
</dbReference>
<keyword evidence="15" id="KW-1185">Reference proteome</keyword>
<dbReference type="EMBL" id="JASPKY010000118">
    <property type="protein sequence ID" value="KAK9736115.1"/>
    <property type="molecule type" value="Genomic_DNA"/>
</dbReference>
<dbReference type="AlphaFoldDB" id="A0AAW1LI06"/>
<dbReference type="GO" id="GO:0020037">
    <property type="term" value="F:heme binding"/>
    <property type="evidence" value="ECO:0007669"/>
    <property type="project" value="InterPro"/>
</dbReference>
<keyword evidence="6 12" id="KW-0479">Metal-binding</keyword>
<evidence type="ECO:0000313" key="14">
    <source>
        <dbReference type="EMBL" id="KAK9736115.1"/>
    </source>
</evidence>
<evidence type="ECO:0000256" key="1">
    <source>
        <dbReference type="ARBA" id="ARBA00001971"/>
    </source>
</evidence>
<dbReference type="GO" id="GO:0005789">
    <property type="term" value="C:endoplasmic reticulum membrane"/>
    <property type="evidence" value="ECO:0007669"/>
    <property type="project" value="UniProtKB-SubCell"/>
</dbReference>
<dbReference type="Gene3D" id="1.10.630.10">
    <property type="entry name" value="Cytochrome P450"/>
    <property type="match status" value="1"/>
</dbReference>
<dbReference type="PROSITE" id="PS00086">
    <property type="entry name" value="CYTOCHROME_P450"/>
    <property type="match status" value="1"/>
</dbReference>
<dbReference type="InterPro" id="IPR001128">
    <property type="entry name" value="Cyt_P450"/>
</dbReference>
<dbReference type="FunFam" id="1.10.630.10:FF:000182">
    <property type="entry name" value="Cytochrome P450 3A4"/>
    <property type="match status" value="1"/>
</dbReference>
<dbReference type="GO" id="GO:0004497">
    <property type="term" value="F:monooxygenase activity"/>
    <property type="evidence" value="ECO:0007669"/>
    <property type="project" value="UniProtKB-KW"/>
</dbReference>
<sequence length="502" mass="58074">MDALTCLLLAAFSIFVWFVFTKNERERSLVNKLPGPKSFPFVGTILSGLFMSKSERFAHIRGLTKIYGPLYRSWVGPFPVVNLTDPHYIELILNNTTHLGKGFVYTFVLPWLGEGLLTSTGEKWHRRRKLITPTFHFNILETFMDSFVEKSKLLVELLRKEANGKTTFNIFPYITNCTLDIIAETAMGIQVAAMSEKDNRYVEAVLGLCGEVSNRLAKPWLGYDPIYYNSSHGKRYLEYLSVLHNTTRKIIHERSKLRQQQTSEEENAIEDDYGRKKRRAFLDLLLDVSKDGKVLTMEEMREEVDTFMFAGHDTTTSSISWTLFMLGLHHDIQEKVYQEIIQVCHVDTPLQFTDLSELKYLERVLKESLRLYPSVPTIARMTSEDMKIDQYLIPKGVTIALHIYDVHRNPKYYPNPEKFDPDRFLPENLKDRHPYAYIPFSAGPRNCIGQKFALAEEKVVLSYILRNFKVTSTQTIDNVNPVQDIVLRPSEGLFVILEERSK</sequence>
<proteinExistence type="inferred from homology"/>
<gene>
    <name evidence="14" type="ORF">QE152_g12812</name>
</gene>
<comment type="subcellular location">
    <subcellularLocation>
        <location evidence="3">Endoplasmic reticulum membrane</location>
        <topology evidence="3">Peripheral membrane protein</topology>
    </subcellularLocation>
    <subcellularLocation>
        <location evidence="2">Microsome membrane</location>
        <topology evidence="2">Peripheral membrane protein</topology>
    </subcellularLocation>
</comment>
<comment type="cofactor">
    <cofactor evidence="1 12">
        <name>heme</name>
        <dbReference type="ChEBI" id="CHEBI:30413"/>
    </cofactor>
</comment>
<evidence type="ECO:0000256" key="8">
    <source>
        <dbReference type="ARBA" id="ARBA00022848"/>
    </source>
</evidence>
<keyword evidence="8" id="KW-0492">Microsome</keyword>
<name>A0AAW1LI06_POPJA</name>
<dbReference type="InterPro" id="IPR050196">
    <property type="entry name" value="Cytochrome_P450_Monoox"/>
</dbReference>
<keyword evidence="9 13" id="KW-0560">Oxidoreductase</keyword>
<keyword evidence="7" id="KW-0256">Endoplasmic reticulum</keyword>
<dbReference type="PANTHER" id="PTHR24291">
    <property type="entry name" value="CYTOCHROME P450 FAMILY 4"/>
    <property type="match status" value="1"/>
</dbReference>
<evidence type="ECO:0000256" key="12">
    <source>
        <dbReference type="PIRSR" id="PIRSR602401-1"/>
    </source>
</evidence>
<dbReference type="PANTHER" id="PTHR24291:SF209">
    <property type="entry name" value="CYTOCHROME P450-LIKE PROTEIN"/>
    <property type="match status" value="1"/>
</dbReference>
<accession>A0AAW1LI06</accession>
<dbReference type="InterPro" id="IPR002401">
    <property type="entry name" value="Cyt_P450_E_grp-I"/>
</dbReference>